<keyword evidence="2 5" id="KW-0812">Transmembrane</keyword>
<proteinExistence type="predicted"/>
<feature type="transmembrane region" description="Helical" evidence="5">
    <location>
        <begin position="190"/>
        <end position="210"/>
    </location>
</feature>
<keyword evidence="4 5" id="KW-0472">Membrane</keyword>
<evidence type="ECO:0000256" key="3">
    <source>
        <dbReference type="ARBA" id="ARBA00022989"/>
    </source>
</evidence>
<dbReference type="PANTHER" id="PTHR30520">
    <property type="entry name" value="FORMATE TRANSPORTER-RELATED"/>
    <property type="match status" value="1"/>
</dbReference>
<dbReference type="InterPro" id="IPR000292">
    <property type="entry name" value="For/NO2_transpt"/>
</dbReference>
<comment type="subcellular location">
    <subcellularLocation>
        <location evidence="1">Membrane</location>
        <topology evidence="1">Multi-pass membrane protein</topology>
    </subcellularLocation>
</comment>
<evidence type="ECO:0000313" key="7">
    <source>
        <dbReference type="Proteomes" id="UP001597042"/>
    </source>
</evidence>
<dbReference type="RefSeq" id="WP_378750546.1">
    <property type="nucleotide sequence ID" value="NZ_JBHSSV010000003.1"/>
</dbReference>
<evidence type="ECO:0000256" key="2">
    <source>
        <dbReference type="ARBA" id="ARBA00022692"/>
    </source>
</evidence>
<feature type="transmembrane region" description="Helical" evidence="5">
    <location>
        <begin position="160"/>
        <end position="178"/>
    </location>
</feature>
<organism evidence="6 7">
    <name type="scientific">Microbacterium koreense</name>
    <dbReference type="NCBI Taxonomy" id="323761"/>
    <lineage>
        <taxon>Bacteria</taxon>
        <taxon>Bacillati</taxon>
        <taxon>Actinomycetota</taxon>
        <taxon>Actinomycetes</taxon>
        <taxon>Micrococcales</taxon>
        <taxon>Microbacteriaceae</taxon>
        <taxon>Microbacterium</taxon>
    </lineage>
</organism>
<feature type="transmembrane region" description="Helical" evidence="5">
    <location>
        <begin position="71"/>
        <end position="92"/>
    </location>
</feature>
<evidence type="ECO:0000256" key="1">
    <source>
        <dbReference type="ARBA" id="ARBA00004141"/>
    </source>
</evidence>
<keyword evidence="7" id="KW-1185">Reference proteome</keyword>
<accession>A0ABW2ZPN9</accession>
<gene>
    <name evidence="6" type="ORF">ACFQZV_04235</name>
</gene>
<sequence length="271" mass="29123">MSGERNSDDRPVDGSIEEELEIEFEEVVGDGADRLHRTFHATISTGFLGGIEVGIGVIAYLGVLYATGDQLLAGLAFSVGLIALLMAHSELFTENFLMPIAALIAREGTVGQLAKLWGGTLVGNIVGGWLVMALVVLAFPDWHDLLAETAAHFIDAPVDWQFVALALLGGAVITLMTRMQEGTTSSTAKIVAAIAGGFVLAGFQLFHSILDSLFAFGAILSGADITYLQWFLWFLPVLGLNLVGGVLLVTALRIVRTGELFQLRRQNRPRR</sequence>
<dbReference type="InterPro" id="IPR023271">
    <property type="entry name" value="Aquaporin-like"/>
</dbReference>
<dbReference type="Proteomes" id="UP001597042">
    <property type="component" value="Unassembled WGS sequence"/>
</dbReference>
<feature type="transmembrane region" description="Helical" evidence="5">
    <location>
        <begin position="43"/>
        <end position="65"/>
    </location>
</feature>
<evidence type="ECO:0000313" key="6">
    <source>
        <dbReference type="EMBL" id="MFD0780506.1"/>
    </source>
</evidence>
<dbReference type="PANTHER" id="PTHR30520:SF2">
    <property type="entry name" value="INNER MEMBRANE PROTEIN YFDC"/>
    <property type="match status" value="1"/>
</dbReference>
<evidence type="ECO:0000256" key="5">
    <source>
        <dbReference type="SAM" id="Phobius"/>
    </source>
</evidence>
<feature type="transmembrane region" description="Helical" evidence="5">
    <location>
        <begin position="113"/>
        <end position="140"/>
    </location>
</feature>
<name>A0ABW2ZPN9_9MICO</name>
<feature type="transmembrane region" description="Helical" evidence="5">
    <location>
        <begin position="230"/>
        <end position="255"/>
    </location>
</feature>
<protein>
    <submittedName>
        <fullName evidence="6">Formate/nitrite transporter family protein</fullName>
    </submittedName>
</protein>
<keyword evidence="3 5" id="KW-1133">Transmembrane helix</keyword>
<dbReference type="Gene3D" id="1.20.1080.10">
    <property type="entry name" value="Glycerol uptake facilitator protein"/>
    <property type="match status" value="1"/>
</dbReference>
<dbReference type="EMBL" id="JBHTIM010000001">
    <property type="protein sequence ID" value="MFD0780506.1"/>
    <property type="molecule type" value="Genomic_DNA"/>
</dbReference>
<dbReference type="Pfam" id="PF01226">
    <property type="entry name" value="Form_Nir_trans"/>
    <property type="match status" value="1"/>
</dbReference>
<comment type="caution">
    <text evidence="6">The sequence shown here is derived from an EMBL/GenBank/DDBJ whole genome shotgun (WGS) entry which is preliminary data.</text>
</comment>
<evidence type="ECO:0000256" key="4">
    <source>
        <dbReference type="ARBA" id="ARBA00023136"/>
    </source>
</evidence>
<reference evidence="7" key="1">
    <citation type="journal article" date="2019" name="Int. J. Syst. Evol. Microbiol.">
        <title>The Global Catalogue of Microorganisms (GCM) 10K type strain sequencing project: providing services to taxonomists for standard genome sequencing and annotation.</title>
        <authorList>
            <consortium name="The Broad Institute Genomics Platform"/>
            <consortium name="The Broad Institute Genome Sequencing Center for Infectious Disease"/>
            <person name="Wu L."/>
            <person name="Ma J."/>
        </authorList>
    </citation>
    <scope>NUCLEOTIDE SEQUENCE [LARGE SCALE GENOMIC DNA]</scope>
    <source>
        <strain evidence="7">CCUG 50754</strain>
    </source>
</reference>